<protein>
    <recommendedName>
        <fullName evidence="2">Trypsin-co-occurring domain-containing protein</fullName>
    </recommendedName>
</protein>
<gene>
    <name evidence="3" type="ORF">DN069_14750</name>
</gene>
<proteinExistence type="predicted"/>
<evidence type="ECO:0000313" key="3">
    <source>
        <dbReference type="EMBL" id="RAG84860.1"/>
    </source>
</evidence>
<accession>A0A2X0KD22</accession>
<dbReference type="RefSeq" id="WP_111501436.1">
    <property type="nucleotide sequence ID" value="NZ_QKYN01000057.1"/>
</dbReference>
<keyword evidence="4" id="KW-1185">Reference proteome</keyword>
<dbReference type="InterPro" id="IPR045608">
    <property type="entry name" value="Trypco2"/>
</dbReference>
<sequence>MDDHRIELADAIEAIRAQLVAAAERGAGSELAFEVGDIQLEFAVQLTHDRTLKGGVKAWVLTAGYESAQSVAQTQRVSVTLSPKQRGDGRRVEVGHTGPEANLEGF</sequence>
<organism evidence="3 4">
    <name type="scientific">Streptacidiphilus pinicola</name>
    <dbReference type="NCBI Taxonomy" id="2219663"/>
    <lineage>
        <taxon>Bacteria</taxon>
        <taxon>Bacillati</taxon>
        <taxon>Actinomycetota</taxon>
        <taxon>Actinomycetes</taxon>
        <taxon>Kitasatosporales</taxon>
        <taxon>Streptomycetaceae</taxon>
        <taxon>Streptacidiphilus</taxon>
    </lineage>
</organism>
<evidence type="ECO:0000256" key="1">
    <source>
        <dbReference type="SAM" id="MobiDB-lite"/>
    </source>
</evidence>
<comment type="caution">
    <text evidence="3">The sequence shown here is derived from an EMBL/GenBank/DDBJ whole genome shotgun (WGS) entry which is preliminary data.</text>
</comment>
<dbReference type="OrthoDB" id="3696289at2"/>
<feature type="compositionally biased region" description="Basic and acidic residues" evidence="1">
    <location>
        <begin position="85"/>
        <end position="94"/>
    </location>
</feature>
<dbReference type="EMBL" id="QKYN01000057">
    <property type="protein sequence ID" value="RAG84860.1"/>
    <property type="molecule type" value="Genomic_DNA"/>
</dbReference>
<dbReference type="AlphaFoldDB" id="A0A2X0KD22"/>
<dbReference type="Proteomes" id="UP000248889">
    <property type="component" value="Unassembled WGS sequence"/>
</dbReference>
<name>A0A2X0KD22_9ACTN</name>
<reference evidence="3 4" key="1">
    <citation type="submission" date="2018-06" db="EMBL/GenBank/DDBJ databases">
        <title>Streptacidiphilus pinicola sp. nov., isolated from pine grove soil.</title>
        <authorList>
            <person name="Roh S.G."/>
            <person name="Park S."/>
            <person name="Kim M.-K."/>
            <person name="Yun B.-R."/>
            <person name="Park J."/>
            <person name="Kim M.J."/>
            <person name="Kim Y.S."/>
            <person name="Kim S.B."/>
        </authorList>
    </citation>
    <scope>NUCLEOTIDE SEQUENCE [LARGE SCALE GENOMIC DNA]</scope>
    <source>
        <strain evidence="3 4">MMS16-CNU450</strain>
    </source>
</reference>
<feature type="domain" description="Trypsin-co-occurring" evidence="2">
    <location>
        <begin position="6"/>
        <end position="83"/>
    </location>
</feature>
<feature type="region of interest" description="Disordered" evidence="1">
    <location>
        <begin position="76"/>
        <end position="106"/>
    </location>
</feature>
<evidence type="ECO:0000313" key="4">
    <source>
        <dbReference type="Proteomes" id="UP000248889"/>
    </source>
</evidence>
<dbReference type="Pfam" id="PF19631">
    <property type="entry name" value="Trypco2"/>
    <property type="match status" value="1"/>
</dbReference>
<evidence type="ECO:0000259" key="2">
    <source>
        <dbReference type="Pfam" id="PF19631"/>
    </source>
</evidence>